<keyword evidence="3" id="KW-1185">Reference proteome</keyword>
<sequence>MSLFTHLIMASVAAAAVWTFQDARMDATVADARLAGMEEKLQAQTQGRANERAISKTYIEALNVARTREAALHTDLRHLHAVSDSLREQNANTARQLAAAPPAAVLEYAAALGTVFDDCRAAYAGMVEKADGHASDVRTITQAWPVITAAPTRLP</sequence>
<name>A0ABV9QFU4_9BURK</name>
<feature type="signal peptide" evidence="1">
    <location>
        <begin position="1"/>
        <end position="15"/>
    </location>
</feature>
<reference evidence="3" key="1">
    <citation type="journal article" date="2019" name="Int. J. Syst. Evol. Microbiol.">
        <title>The Global Catalogue of Microorganisms (GCM) 10K type strain sequencing project: providing services to taxonomists for standard genome sequencing and annotation.</title>
        <authorList>
            <consortium name="The Broad Institute Genomics Platform"/>
            <consortium name="The Broad Institute Genome Sequencing Center for Infectious Disease"/>
            <person name="Wu L."/>
            <person name="Ma J."/>
        </authorList>
    </citation>
    <scope>NUCLEOTIDE SEQUENCE [LARGE SCALE GENOMIC DNA]</scope>
    <source>
        <strain evidence="3">CCUG 49452</strain>
    </source>
</reference>
<comment type="caution">
    <text evidence="2">The sequence shown here is derived from an EMBL/GenBank/DDBJ whole genome shotgun (WGS) entry which is preliminary data.</text>
</comment>
<proteinExistence type="predicted"/>
<evidence type="ECO:0000313" key="2">
    <source>
        <dbReference type="EMBL" id="MFC4788585.1"/>
    </source>
</evidence>
<dbReference type="RefSeq" id="WP_382431144.1">
    <property type="nucleotide sequence ID" value="NZ_JBHSHJ010000003.1"/>
</dbReference>
<dbReference type="EMBL" id="JBHSHJ010000003">
    <property type="protein sequence ID" value="MFC4788585.1"/>
    <property type="molecule type" value="Genomic_DNA"/>
</dbReference>
<evidence type="ECO:0000313" key="3">
    <source>
        <dbReference type="Proteomes" id="UP001596001"/>
    </source>
</evidence>
<organism evidence="2 3">
    <name type="scientific">Giesbergeria sinuosa</name>
    <dbReference type="NCBI Taxonomy" id="80883"/>
    <lineage>
        <taxon>Bacteria</taxon>
        <taxon>Pseudomonadati</taxon>
        <taxon>Pseudomonadota</taxon>
        <taxon>Betaproteobacteria</taxon>
        <taxon>Burkholderiales</taxon>
        <taxon>Comamonadaceae</taxon>
        <taxon>Giesbergeria</taxon>
    </lineage>
</organism>
<dbReference type="Proteomes" id="UP001596001">
    <property type="component" value="Unassembled WGS sequence"/>
</dbReference>
<gene>
    <name evidence="2" type="ORF">ACFO6X_06250</name>
</gene>
<accession>A0ABV9QFU4</accession>
<keyword evidence="1" id="KW-0732">Signal</keyword>
<feature type="chain" id="PRO_5045141858" evidence="1">
    <location>
        <begin position="16"/>
        <end position="155"/>
    </location>
</feature>
<protein>
    <submittedName>
        <fullName evidence="2">Uncharacterized protein</fullName>
    </submittedName>
</protein>
<evidence type="ECO:0000256" key="1">
    <source>
        <dbReference type="SAM" id="SignalP"/>
    </source>
</evidence>